<dbReference type="Gene3D" id="3.30.420.10">
    <property type="entry name" value="Ribonuclease H-like superfamily/Ribonuclease H"/>
    <property type="match status" value="1"/>
</dbReference>
<keyword evidence="2" id="KW-1185">Reference proteome</keyword>
<reference evidence="1" key="1">
    <citation type="submission" date="2020-02" db="EMBL/GenBank/DDBJ databases">
        <authorList>
            <person name="Scholz U."/>
            <person name="Mascher M."/>
            <person name="Fiebig A."/>
        </authorList>
    </citation>
    <scope>NUCLEOTIDE SEQUENCE</scope>
</reference>
<organism evidence="1 2">
    <name type="scientific">Spirodela intermedia</name>
    <name type="common">Intermediate duckweed</name>
    <dbReference type="NCBI Taxonomy" id="51605"/>
    <lineage>
        <taxon>Eukaryota</taxon>
        <taxon>Viridiplantae</taxon>
        <taxon>Streptophyta</taxon>
        <taxon>Embryophyta</taxon>
        <taxon>Tracheophyta</taxon>
        <taxon>Spermatophyta</taxon>
        <taxon>Magnoliopsida</taxon>
        <taxon>Liliopsida</taxon>
        <taxon>Araceae</taxon>
        <taxon>Lemnoideae</taxon>
        <taxon>Spirodela</taxon>
    </lineage>
</organism>
<proteinExistence type="predicted"/>
<accession>A0A7I8K6H3</accession>
<dbReference type="SUPFAM" id="SSF53098">
    <property type="entry name" value="Ribonuclease H-like"/>
    <property type="match status" value="1"/>
</dbReference>
<name>A0A7I8K6H3_SPIIN</name>
<dbReference type="PANTHER" id="PTHR48475">
    <property type="entry name" value="RIBONUCLEASE H"/>
    <property type="match status" value="1"/>
</dbReference>
<protein>
    <submittedName>
        <fullName evidence="1">Uncharacterized protein</fullName>
    </submittedName>
</protein>
<dbReference type="AlphaFoldDB" id="A0A7I8K6H3"/>
<gene>
    <name evidence="1" type="ORF">SI8410_03004016</name>
</gene>
<sequence>MTTYHPQANSQVEVCNMEVKKILKKMIRLDGKKWVNKLFDALWAYETTYKSPSGMSLYKVIYWKTCHLLVEIEHKAY</sequence>
<dbReference type="OrthoDB" id="772289at2759"/>
<dbReference type="Proteomes" id="UP000663760">
    <property type="component" value="Chromosome 3"/>
</dbReference>
<dbReference type="InterPro" id="IPR012337">
    <property type="entry name" value="RNaseH-like_sf"/>
</dbReference>
<evidence type="ECO:0000313" key="2">
    <source>
        <dbReference type="Proteomes" id="UP000663760"/>
    </source>
</evidence>
<dbReference type="PANTHER" id="PTHR48475:SF1">
    <property type="entry name" value="RNASE H TYPE-1 DOMAIN-CONTAINING PROTEIN"/>
    <property type="match status" value="1"/>
</dbReference>
<dbReference type="EMBL" id="LR746266">
    <property type="protein sequence ID" value="CAA7393235.1"/>
    <property type="molecule type" value="Genomic_DNA"/>
</dbReference>
<evidence type="ECO:0000313" key="1">
    <source>
        <dbReference type="EMBL" id="CAA7393235.1"/>
    </source>
</evidence>
<dbReference type="InterPro" id="IPR036397">
    <property type="entry name" value="RNaseH_sf"/>
</dbReference>
<dbReference type="GO" id="GO:0003676">
    <property type="term" value="F:nucleic acid binding"/>
    <property type="evidence" value="ECO:0007669"/>
    <property type="project" value="InterPro"/>
</dbReference>